<reference evidence="2 3" key="1">
    <citation type="submission" date="2018-01" db="EMBL/GenBank/DDBJ databases">
        <title>Harnessing the power of phylogenomics to disentangle the directionality and signatures of interkingdom host jumping in the parasitic fungal genus Tolypocladium.</title>
        <authorList>
            <person name="Quandt C.A."/>
            <person name="Patterson W."/>
            <person name="Spatafora J.W."/>
        </authorList>
    </citation>
    <scope>NUCLEOTIDE SEQUENCE [LARGE SCALE GENOMIC DNA]</scope>
    <source>
        <strain evidence="2 3">NRBC 100945</strain>
    </source>
</reference>
<name>A0A2S4KYL6_9HYPO</name>
<sequence length="239" mass="25883">MFGTWRVDPETEKLENLRRAYDPITARSSQHQACDRCHEKKASLLSFVGEKEGCDRCAGGDHKCEYTRSGSHSSRRGKMGSRHSANSPSGGRETSASPSSRGSSRRGRSSKSESGHGSSHRTHAPAAAVSTQGGHSLSAMSLADHPMASQVDAYGMGTLYPGVYNPSSSSQLDGPQQDATGAYQNGWATGDATMPTTTGVYPALLTMTDQMYAASGDYQYQYQEDYEGFQNMDPRYWPQ</sequence>
<evidence type="ECO:0000313" key="3">
    <source>
        <dbReference type="Proteomes" id="UP000237481"/>
    </source>
</evidence>
<keyword evidence="3" id="KW-1185">Reference proteome</keyword>
<comment type="caution">
    <text evidence="2">The sequence shown here is derived from an EMBL/GenBank/DDBJ whole genome shotgun (WGS) entry which is preliminary data.</text>
</comment>
<evidence type="ECO:0000256" key="1">
    <source>
        <dbReference type="SAM" id="MobiDB-lite"/>
    </source>
</evidence>
<accession>A0A2S4KYL6</accession>
<dbReference type="AlphaFoldDB" id="A0A2S4KYL6"/>
<organism evidence="2 3">
    <name type="scientific">Tolypocladium paradoxum</name>
    <dbReference type="NCBI Taxonomy" id="94208"/>
    <lineage>
        <taxon>Eukaryota</taxon>
        <taxon>Fungi</taxon>
        <taxon>Dikarya</taxon>
        <taxon>Ascomycota</taxon>
        <taxon>Pezizomycotina</taxon>
        <taxon>Sordariomycetes</taxon>
        <taxon>Hypocreomycetidae</taxon>
        <taxon>Hypocreales</taxon>
        <taxon>Ophiocordycipitaceae</taxon>
        <taxon>Tolypocladium</taxon>
    </lineage>
</organism>
<dbReference type="STRING" id="94208.A0A2S4KYL6"/>
<dbReference type="OrthoDB" id="2328572at2759"/>
<protein>
    <recommendedName>
        <fullName evidence="4">Zn(2)-C6 fungal-type domain-containing protein</fullName>
    </recommendedName>
</protein>
<dbReference type="Proteomes" id="UP000237481">
    <property type="component" value="Unassembled WGS sequence"/>
</dbReference>
<proteinExistence type="predicted"/>
<feature type="region of interest" description="Disordered" evidence="1">
    <location>
        <begin position="167"/>
        <end position="194"/>
    </location>
</feature>
<feature type="compositionally biased region" description="Polar residues" evidence="1">
    <location>
        <begin position="83"/>
        <end position="94"/>
    </location>
</feature>
<evidence type="ECO:0008006" key="4">
    <source>
        <dbReference type="Google" id="ProtNLM"/>
    </source>
</evidence>
<evidence type="ECO:0000313" key="2">
    <source>
        <dbReference type="EMBL" id="POR35271.1"/>
    </source>
</evidence>
<feature type="compositionally biased region" description="Polar residues" evidence="1">
    <location>
        <begin position="167"/>
        <end position="187"/>
    </location>
</feature>
<dbReference type="EMBL" id="PKSG01000453">
    <property type="protein sequence ID" value="POR35271.1"/>
    <property type="molecule type" value="Genomic_DNA"/>
</dbReference>
<gene>
    <name evidence="2" type="ORF">TPAR_04551</name>
</gene>
<feature type="region of interest" description="Disordered" evidence="1">
    <location>
        <begin position="65"/>
        <end position="135"/>
    </location>
</feature>